<dbReference type="Gene3D" id="3.80.10.10">
    <property type="entry name" value="Ribonuclease Inhibitor"/>
    <property type="match status" value="8"/>
</dbReference>
<dbReference type="Pfam" id="PF13855">
    <property type="entry name" value="LRR_8"/>
    <property type="match status" value="8"/>
</dbReference>
<dbReference type="Pfam" id="PF12799">
    <property type="entry name" value="LRR_4"/>
    <property type="match status" value="1"/>
</dbReference>
<dbReference type="InterPro" id="IPR001611">
    <property type="entry name" value="Leu-rich_rpt"/>
</dbReference>
<feature type="transmembrane region" description="Helical" evidence="3">
    <location>
        <begin position="26"/>
        <end position="50"/>
    </location>
</feature>
<dbReference type="EMBL" id="AMFJ01036121">
    <property type="protein sequence ID" value="EKD25129.1"/>
    <property type="molecule type" value="Genomic_DNA"/>
</dbReference>
<organism evidence="4">
    <name type="scientific">uncultured bacterium</name>
    <name type="common">gcode 4</name>
    <dbReference type="NCBI Taxonomy" id="1234023"/>
    <lineage>
        <taxon>Bacteria</taxon>
        <taxon>environmental samples</taxon>
    </lineage>
</organism>
<dbReference type="SUPFAM" id="SSF52058">
    <property type="entry name" value="L domain-like"/>
    <property type="match status" value="4"/>
</dbReference>
<name>K1YIF9_9BACT</name>
<sequence>MKNTLAKARKHASHVINHIKKHKQHYLFGTFWSYAIIKMVLLFAGFFGLMQVRNTYALVSGQLNSGNVTTYCSISDISCDLSSQGITSIATDTFINHTSLQSLQFYNNPISSIESGDFNWLSSLTQLYFDTNNIASLESGDFNWLPNLTNLGMGYQLITSIESGDFMLLPNLTYLSLWWDKITSIENGDFSWLPNLTSLYLANNLITSIESWDFSWLPNLTELYLGGNKITSISSGDFSELTGLQMLYLDGNKIASVTSGDFSWLPLLQSLNISYNLLTWIDNDDFILLNALNSLDISFNQITSLESGDFNWLPSLTSLQLSSNQITWIENDDFFWIFGLQYLFLDDNLITWIDNGDFILLSGLQVLQLSSNQITSIESGDFSWISGLQYLYLNGNLITWIDNGDFILLTALNSLDLSSNQITSIESGDFSWLPNVWGVDLHSNLITSIENGDFSWLPSLNRLWLNSNLLTSLPESFPTELTGLFNNLLYIDNNKLCTWSWSTGLLNFINLKATATWKTTQDTSACPVCIDNDWDTYGVACPAWPDCNDNNAYFYTGNVLPWELNGCNIITYCTTWMSTCNLSSQGITGIALNTFTGYKNMVNLLLSSNSITSLESGDFNWLSKVTLLQIDNNQITWIDSGDFFWLSGLTYLDLHTNQITSIESGDFFWLPNLDTLWLNDNQITSIKSGVFLGLSSLITLELQINQITSLESGSFNWLDNLQSLLLAYNQITWINNGDFIWLPNLIELYLYNNQITSFEVGDFSWLPNLQKLYLFDNLLTSFPETFPVELSNLNIGDLAIDTNKLCTWSWSTGLLNFVNTKAGWTGWQATQDTSSCPLPCIDNDWDTYGVACPAWPDCNDNDPGINSSTPLPGELNSCNVVDYCTTWDTVCALSNLNISSIASGTFAGYTNVTYLDLRWNTITWIDNGDFFWLSGVTLLEIYNNSIASIWSNAFVWLPNLQTLALQYNLITSLESDDFNWLDNLTDLNLSNNLVVSIESGDFNWLPGLITLSLRDNQITSIDNGDFYWPSNLENLSLDSNQITSLESWNFNWLDALISLSLQSNQITSLESGDLNWLGVLTTLFLRNNQIASIESDDFIPSALESLYLDSNQITSVDTGDFDLLSSLTTLSLESNQIASIGSDAFNWLSNLQTLSLLDNLLATLPESFPAVLTSLESLSIDNNKLCTWNRSVPLFDFVNLKADDADWQTTQDISECPLLYTWSFVINNDAISVTVPVVVLNITGVWITNIRFQNDTTGGTRSSREIFSTIKPWTLSAWYGTKTVYVQFDADGNTGTVEISTSDSINYIDIISPTASVIYSTTWLTNQNVTATVTGFSETITWLNAASKIFTWNGTFTFTFSDLAGNTGSVIATVTNIDKTPITGTIIYSSTWPTNQDVIVSIIFNKTWVIVTNNSWATWYTFTSTGSFVFEFIDSFGNTWSVVSTVNNIDTTIPTASVIYSTTAPTNQDVTVTLTGYGETLTWINATSRVFTWNGTFTFTFQDLAGNTGSYTVTITNIDKIVRSAGWASILSKDSCPNGDLSPSYYDSSCAARVVQHAAAPICDVSDSVYSQEITDAFSRGYTLNITNQCPITNARLYHSIIRKDLAKMMTMFTIQVMGITPDTHKVWCDTFTDTNTLSDEMKFYTKTACQLDLMGLESDGTTPNKTFDPESSVPRAQFWTILSRLIYGDTYNIHTGEQNTYKRYEKHLNALLGDAIMTQIQDPFMLEQRGRVLLMLHRTSQKNLVEKYRLVTPAHNGALALFGNIW</sequence>
<keyword evidence="2" id="KW-0677">Repeat</keyword>
<dbReference type="PANTHER" id="PTHR24366">
    <property type="entry name" value="IG(IMMUNOGLOBULIN) AND LRR(LEUCINE RICH REPEAT) DOMAINS"/>
    <property type="match status" value="1"/>
</dbReference>
<keyword evidence="3" id="KW-0812">Transmembrane</keyword>
<evidence type="ECO:0000313" key="4">
    <source>
        <dbReference type="EMBL" id="EKD25129.1"/>
    </source>
</evidence>
<proteinExistence type="predicted"/>
<keyword evidence="1" id="KW-0433">Leucine-rich repeat</keyword>
<dbReference type="GO" id="GO:0009274">
    <property type="term" value="C:peptidoglycan-based cell wall"/>
    <property type="evidence" value="ECO:0007669"/>
    <property type="project" value="UniProtKB-ARBA"/>
</dbReference>
<reference evidence="4" key="1">
    <citation type="journal article" date="2012" name="Science">
        <title>Fermentation, hydrogen, and sulfur metabolism in multiple uncultivated bacterial phyla.</title>
        <authorList>
            <person name="Wrighton K.C."/>
            <person name="Thomas B.C."/>
            <person name="Sharon I."/>
            <person name="Miller C.S."/>
            <person name="Castelle C.J."/>
            <person name="VerBerkmoes N.C."/>
            <person name="Wilkins M.J."/>
            <person name="Hettich R.L."/>
            <person name="Lipton M.S."/>
            <person name="Williams K.H."/>
            <person name="Long P.E."/>
            <person name="Banfield J.F."/>
        </authorList>
    </citation>
    <scope>NUCLEOTIDE SEQUENCE [LARGE SCALE GENOMIC DNA]</scope>
</reference>
<dbReference type="PROSITE" id="PS51450">
    <property type="entry name" value="LRR"/>
    <property type="match status" value="15"/>
</dbReference>
<dbReference type="PANTHER" id="PTHR24366:SF96">
    <property type="entry name" value="LEUCINE RICH REPEAT CONTAINING 53"/>
    <property type="match status" value="1"/>
</dbReference>
<evidence type="ECO:0000256" key="1">
    <source>
        <dbReference type="ARBA" id="ARBA00022614"/>
    </source>
</evidence>
<dbReference type="InterPro" id="IPR003591">
    <property type="entry name" value="Leu-rich_rpt_typical-subtyp"/>
</dbReference>
<dbReference type="SMART" id="SM00365">
    <property type="entry name" value="LRR_SD22"/>
    <property type="match status" value="30"/>
</dbReference>
<evidence type="ECO:0000256" key="2">
    <source>
        <dbReference type="ARBA" id="ARBA00022737"/>
    </source>
</evidence>
<keyword evidence="3" id="KW-1133">Transmembrane helix</keyword>
<dbReference type="SMART" id="SM00364">
    <property type="entry name" value="LRR_BAC"/>
    <property type="match status" value="8"/>
</dbReference>
<accession>K1YIF9</accession>
<comment type="caution">
    <text evidence="4">The sequence shown here is derived from an EMBL/GenBank/DDBJ whole genome shotgun (WGS) entry which is preliminary data.</text>
</comment>
<protein>
    <submittedName>
        <fullName evidence="4">Uncharacterized protein</fullName>
    </submittedName>
</protein>
<dbReference type="InterPro" id="IPR032675">
    <property type="entry name" value="LRR_dom_sf"/>
</dbReference>
<dbReference type="InterPro" id="IPR025875">
    <property type="entry name" value="Leu-rich_rpt_4"/>
</dbReference>
<keyword evidence="3" id="KW-0472">Membrane</keyword>
<dbReference type="SMART" id="SM00369">
    <property type="entry name" value="LRR_TYP"/>
    <property type="match status" value="35"/>
</dbReference>
<gene>
    <name evidence="4" type="ORF">ACD_80C00114G0002</name>
</gene>
<evidence type="ECO:0000256" key="3">
    <source>
        <dbReference type="SAM" id="Phobius"/>
    </source>
</evidence>
<dbReference type="FunFam" id="3.80.10.10:FF:001164">
    <property type="entry name" value="GH01279p"/>
    <property type="match status" value="3"/>
</dbReference>